<dbReference type="InterPro" id="IPR036388">
    <property type="entry name" value="WH-like_DNA-bd_sf"/>
</dbReference>
<evidence type="ECO:0000259" key="7">
    <source>
        <dbReference type="Pfam" id="PF08281"/>
    </source>
</evidence>
<evidence type="ECO:0000256" key="2">
    <source>
        <dbReference type="ARBA" id="ARBA00023015"/>
    </source>
</evidence>
<dbReference type="Pfam" id="PF08281">
    <property type="entry name" value="Sigma70_r4_2"/>
    <property type="match status" value="1"/>
</dbReference>
<dbReference type="Gene3D" id="1.10.10.10">
    <property type="entry name" value="Winged helix-like DNA-binding domain superfamily/Winged helix DNA-binding domain"/>
    <property type="match status" value="1"/>
</dbReference>
<dbReference type="InterPro" id="IPR039425">
    <property type="entry name" value="RNA_pol_sigma-70-like"/>
</dbReference>
<evidence type="ECO:0000256" key="1">
    <source>
        <dbReference type="ARBA" id="ARBA00010641"/>
    </source>
</evidence>
<comment type="caution">
    <text evidence="8">The sequence shown here is derived from an EMBL/GenBank/DDBJ whole genome shotgun (WGS) entry which is preliminary data.</text>
</comment>
<dbReference type="InterPro" id="IPR013249">
    <property type="entry name" value="RNA_pol_sigma70_r4_t2"/>
</dbReference>
<evidence type="ECO:0000313" key="9">
    <source>
        <dbReference type="Proteomes" id="UP001216907"/>
    </source>
</evidence>
<dbReference type="NCBIfam" id="TIGR02937">
    <property type="entry name" value="sigma70-ECF"/>
    <property type="match status" value="1"/>
</dbReference>
<dbReference type="SUPFAM" id="SSF88659">
    <property type="entry name" value="Sigma3 and sigma4 domains of RNA polymerase sigma factors"/>
    <property type="match status" value="1"/>
</dbReference>
<keyword evidence="9" id="KW-1185">Reference proteome</keyword>
<evidence type="ECO:0000256" key="3">
    <source>
        <dbReference type="ARBA" id="ARBA00023082"/>
    </source>
</evidence>
<comment type="similarity">
    <text evidence="1">Belongs to the sigma-70 factor family. ECF subfamily.</text>
</comment>
<gene>
    <name evidence="8" type="ORF">PZE19_10135</name>
</gene>
<accession>A0ABT6F966</accession>
<sequence>MERHPSYSPMTTPDDDARLLADFLRKSDPEAFAALVARLGPSVLRICRTVLYDAHLAEDAFQATFLVFYKKAASIQDPGSLRGWLCGTAYKTAARIRRRSIRVAQRECSSDLFDPSSDDAPESDHELFLILRQELDGLPDKYRAPLILCYLEGLTHEQTAEQLGWATGTVKVRLVRGRKLLRERLDRRKVALGAGLVLVWRREAGAAPPSLVESTLRATGSAGGRVATARIRTGPLDWTAICRAVLLLTAAVAVAATATDAIIRPSPPPGIDRDDLPANLTDVFRSVCF</sequence>
<evidence type="ECO:0000256" key="4">
    <source>
        <dbReference type="ARBA" id="ARBA00023125"/>
    </source>
</evidence>
<dbReference type="RefSeq" id="WP_277860495.1">
    <property type="nucleotide sequence ID" value="NZ_JARRAG010000002.1"/>
</dbReference>
<evidence type="ECO:0000259" key="6">
    <source>
        <dbReference type="Pfam" id="PF04542"/>
    </source>
</evidence>
<dbReference type="Proteomes" id="UP001216907">
    <property type="component" value="Unassembled WGS sequence"/>
</dbReference>
<dbReference type="InterPro" id="IPR013324">
    <property type="entry name" value="RNA_pol_sigma_r3/r4-like"/>
</dbReference>
<evidence type="ECO:0000256" key="5">
    <source>
        <dbReference type="ARBA" id="ARBA00023163"/>
    </source>
</evidence>
<feature type="domain" description="RNA polymerase sigma factor 70 region 4 type 2" evidence="7">
    <location>
        <begin position="130"/>
        <end position="181"/>
    </location>
</feature>
<dbReference type="CDD" id="cd06171">
    <property type="entry name" value="Sigma70_r4"/>
    <property type="match status" value="1"/>
</dbReference>
<dbReference type="InterPro" id="IPR013325">
    <property type="entry name" value="RNA_pol_sigma_r2"/>
</dbReference>
<dbReference type="InterPro" id="IPR007627">
    <property type="entry name" value="RNA_pol_sigma70_r2"/>
</dbReference>
<name>A0ABT6F966_9BACT</name>
<evidence type="ECO:0000313" key="8">
    <source>
        <dbReference type="EMBL" id="MDG3004133.1"/>
    </source>
</evidence>
<keyword evidence="4" id="KW-0238">DNA-binding</keyword>
<dbReference type="PANTHER" id="PTHR43133">
    <property type="entry name" value="RNA POLYMERASE ECF-TYPE SIGMA FACTO"/>
    <property type="match status" value="1"/>
</dbReference>
<dbReference type="SUPFAM" id="SSF88946">
    <property type="entry name" value="Sigma2 domain of RNA polymerase sigma factors"/>
    <property type="match status" value="1"/>
</dbReference>
<proteinExistence type="inferred from homology"/>
<protein>
    <submittedName>
        <fullName evidence="8">RNA polymerase sigma factor</fullName>
    </submittedName>
</protein>
<keyword evidence="2" id="KW-0805">Transcription regulation</keyword>
<dbReference type="Gene3D" id="1.10.1740.10">
    <property type="match status" value="1"/>
</dbReference>
<organism evidence="8 9">
    <name type="scientific">Paludisphaera mucosa</name>
    <dbReference type="NCBI Taxonomy" id="3030827"/>
    <lineage>
        <taxon>Bacteria</taxon>
        <taxon>Pseudomonadati</taxon>
        <taxon>Planctomycetota</taxon>
        <taxon>Planctomycetia</taxon>
        <taxon>Isosphaerales</taxon>
        <taxon>Isosphaeraceae</taxon>
        <taxon>Paludisphaera</taxon>
    </lineage>
</organism>
<keyword evidence="5" id="KW-0804">Transcription</keyword>
<keyword evidence="3" id="KW-0731">Sigma factor</keyword>
<dbReference type="InterPro" id="IPR014284">
    <property type="entry name" value="RNA_pol_sigma-70_dom"/>
</dbReference>
<dbReference type="PANTHER" id="PTHR43133:SF8">
    <property type="entry name" value="RNA POLYMERASE SIGMA FACTOR HI_1459-RELATED"/>
    <property type="match status" value="1"/>
</dbReference>
<feature type="domain" description="RNA polymerase sigma-70 region 2" evidence="6">
    <location>
        <begin position="35"/>
        <end position="99"/>
    </location>
</feature>
<reference evidence="8 9" key="1">
    <citation type="submission" date="2023-03" db="EMBL/GenBank/DDBJ databases">
        <title>Paludisphaera mucosa sp. nov. a novel planctomycete from northern fen.</title>
        <authorList>
            <person name="Ivanova A."/>
        </authorList>
    </citation>
    <scope>NUCLEOTIDE SEQUENCE [LARGE SCALE GENOMIC DNA]</scope>
    <source>
        <strain evidence="8 9">Pla2</strain>
    </source>
</reference>
<dbReference type="Pfam" id="PF04542">
    <property type="entry name" value="Sigma70_r2"/>
    <property type="match status" value="1"/>
</dbReference>
<dbReference type="EMBL" id="JARRAG010000002">
    <property type="protein sequence ID" value="MDG3004133.1"/>
    <property type="molecule type" value="Genomic_DNA"/>
</dbReference>